<name>D5RH67_9PROT</name>
<gene>
    <name evidence="1" type="ORF">HMPREF0731_0426</name>
</gene>
<dbReference type="HOGENOM" id="CLU_3316221_0_0_5"/>
<accession>D5RH67</accession>
<protein>
    <submittedName>
        <fullName evidence="1">Uncharacterized protein</fullName>
    </submittedName>
</protein>
<dbReference type="Proteomes" id="UP000005324">
    <property type="component" value="Unassembled WGS sequence"/>
</dbReference>
<dbReference type="EMBL" id="ADVL01000085">
    <property type="protein sequence ID" value="EFH13351.1"/>
    <property type="molecule type" value="Genomic_DNA"/>
</dbReference>
<keyword evidence="2" id="KW-1185">Reference proteome</keyword>
<evidence type="ECO:0000313" key="2">
    <source>
        <dbReference type="Proteomes" id="UP000005324"/>
    </source>
</evidence>
<evidence type="ECO:0000313" key="1">
    <source>
        <dbReference type="EMBL" id="EFH13351.1"/>
    </source>
</evidence>
<dbReference type="AlphaFoldDB" id="D5RH67"/>
<comment type="caution">
    <text evidence="1">The sequence shown here is derived from an EMBL/GenBank/DDBJ whole genome shotgun (WGS) entry which is preliminary data.</text>
</comment>
<organism evidence="1 2">
    <name type="scientific">Pseudoroseomonas cervicalis ATCC 49957</name>
    <dbReference type="NCBI Taxonomy" id="525371"/>
    <lineage>
        <taxon>Bacteria</taxon>
        <taxon>Pseudomonadati</taxon>
        <taxon>Pseudomonadota</taxon>
        <taxon>Alphaproteobacteria</taxon>
        <taxon>Acetobacterales</taxon>
        <taxon>Roseomonadaceae</taxon>
        <taxon>Roseomonas</taxon>
    </lineage>
</organism>
<sequence>MSELLFVTVVAALVAGGLYARSLVELNWPAGLPRLHGAD</sequence>
<reference evidence="1 2" key="1">
    <citation type="submission" date="2010-04" db="EMBL/GenBank/DDBJ databases">
        <authorList>
            <person name="Qin X."/>
            <person name="Bachman B."/>
            <person name="Battles P."/>
            <person name="Bell A."/>
            <person name="Bess C."/>
            <person name="Bickham C."/>
            <person name="Chaboub L."/>
            <person name="Chen D."/>
            <person name="Coyle M."/>
            <person name="Deiros D.R."/>
            <person name="Dinh H."/>
            <person name="Forbes L."/>
            <person name="Fowler G."/>
            <person name="Francisco L."/>
            <person name="Fu Q."/>
            <person name="Gubbala S."/>
            <person name="Hale W."/>
            <person name="Han Y."/>
            <person name="Hemphill L."/>
            <person name="Highlander S.K."/>
            <person name="Hirani K."/>
            <person name="Hogues M."/>
            <person name="Jackson L."/>
            <person name="Jakkamsetti A."/>
            <person name="Javaid M."/>
            <person name="Jiang H."/>
            <person name="Korchina V."/>
            <person name="Kovar C."/>
            <person name="Lara F."/>
            <person name="Lee S."/>
            <person name="Mata R."/>
            <person name="Mathew T."/>
            <person name="Moen C."/>
            <person name="Morales K."/>
            <person name="Munidasa M."/>
            <person name="Nazareth L."/>
            <person name="Ngo R."/>
            <person name="Nguyen L."/>
            <person name="Okwuonu G."/>
            <person name="Ongeri F."/>
            <person name="Patil S."/>
            <person name="Petrosino J."/>
            <person name="Pham C."/>
            <person name="Pham P."/>
            <person name="Pu L.-L."/>
            <person name="Puazo M."/>
            <person name="Raj R."/>
            <person name="Reid J."/>
            <person name="Rouhana J."/>
            <person name="Saada N."/>
            <person name="Shang Y."/>
            <person name="Simmons D."/>
            <person name="Thornton R."/>
            <person name="Warren J."/>
            <person name="Weissenberger G."/>
            <person name="Zhang J."/>
            <person name="Zhang L."/>
            <person name="Zhou C."/>
            <person name="Zhu D."/>
            <person name="Muzny D."/>
            <person name="Worley K."/>
            <person name="Gibbs R."/>
        </authorList>
    </citation>
    <scope>NUCLEOTIDE SEQUENCE [LARGE SCALE GENOMIC DNA]</scope>
    <source>
        <strain evidence="1 2">ATCC 49957</strain>
    </source>
</reference>
<proteinExistence type="predicted"/>